<dbReference type="PROSITE" id="PS51762">
    <property type="entry name" value="GH16_2"/>
    <property type="match status" value="1"/>
</dbReference>
<feature type="chain" id="PRO_5033053002" evidence="2">
    <location>
        <begin position="19"/>
        <end position="274"/>
    </location>
</feature>
<dbReference type="AlphaFoldDB" id="A0A7S9L146"/>
<keyword evidence="5" id="KW-1185">Reference proteome</keyword>
<dbReference type="RefSeq" id="WP_196100023.1">
    <property type="nucleotide sequence ID" value="NZ_CP064939.1"/>
</dbReference>
<comment type="similarity">
    <text evidence="1">Belongs to the glycosyl hydrolase 16 family.</text>
</comment>
<sequence>MKSLFIWLMLFIPISLTAQPAKQVQTTTSKNKSWKLIFSDDFSAAGKFDENKWSYSPRGNPAWAKFLTPSAEYVFQKSGNLILRMDDRAIDGDKVPYHSGGIQTAEKFNLTYGKVEVRAKFNSGKGSWPAIWMMPEKPLYGNWPASGEIDIMEHVNHEKVVHQTIHNGMVTDAEGGSSATHQASYKENKYNIYSIIWAPDSITFHVNGVHEYTYRRDAPGGSRQWPFDQPFYLILNQSGGAGWPGAIDKLDLPFTMAVDWVRVYKSNGPDTAEK</sequence>
<dbReference type="GO" id="GO:0005975">
    <property type="term" value="P:carbohydrate metabolic process"/>
    <property type="evidence" value="ECO:0007669"/>
    <property type="project" value="InterPro"/>
</dbReference>
<dbReference type="GO" id="GO:0004553">
    <property type="term" value="F:hydrolase activity, hydrolyzing O-glycosyl compounds"/>
    <property type="evidence" value="ECO:0007669"/>
    <property type="project" value="InterPro"/>
</dbReference>
<dbReference type="SUPFAM" id="SSF49899">
    <property type="entry name" value="Concanavalin A-like lectins/glucanases"/>
    <property type="match status" value="1"/>
</dbReference>
<feature type="signal peptide" evidence="2">
    <location>
        <begin position="1"/>
        <end position="18"/>
    </location>
</feature>
<dbReference type="InterPro" id="IPR050546">
    <property type="entry name" value="Glycosyl_Hydrlase_16"/>
</dbReference>
<dbReference type="PANTHER" id="PTHR10963">
    <property type="entry name" value="GLYCOSYL HYDROLASE-RELATED"/>
    <property type="match status" value="1"/>
</dbReference>
<dbReference type="Gene3D" id="2.60.120.200">
    <property type="match status" value="1"/>
</dbReference>
<dbReference type="PANTHER" id="PTHR10963:SF55">
    <property type="entry name" value="GLYCOSIDE HYDROLASE FAMILY 16 PROTEIN"/>
    <property type="match status" value="1"/>
</dbReference>
<reference evidence="4 5" key="1">
    <citation type="submission" date="2020-11" db="EMBL/GenBank/DDBJ databases">
        <title>Pedobacter endophytica, an endophytic bacteria isolated form Carex pumila.</title>
        <authorList>
            <person name="Peng Y."/>
            <person name="Jiang L."/>
            <person name="Lee J."/>
        </authorList>
    </citation>
    <scope>NUCLEOTIDE SEQUENCE [LARGE SCALE GENOMIC DNA]</scope>
    <source>
        <strain evidence="4 5">JBR3-12</strain>
    </source>
</reference>
<dbReference type="InterPro" id="IPR000757">
    <property type="entry name" value="Beta-glucanase-like"/>
</dbReference>
<gene>
    <name evidence="4" type="ORF">IZT61_04625</name>
</gene>
<accession>A0A7S9L146</accession>
<dbReference type="Proteomes" id="UP000594759">
    <property type="component" value="Chromosome"/>
</dbReference>
<evidence type="ECO:0000256" key="1">
    <source>
        <dbReference type="ARBA" id="ARBA00006865"/>
    </source>
</evidence>
<protein>
    <submittedName>
        <fullName evidence="4">Glycoside hydrolase family 16 protein</fullName>
    </submittedName>
</protein>
<keyword evidence="4" id="KW-0378">Hydrolase</keyword>
<dbReference type="KEGG" id="pex:IZT61_04625"/>
<dbReference type="EMBL" id="CP064939">
    <property type="protein sequence ID" value="QPH40569.1"/>
    <property type="molecule type" value="Genomic_DNA"/>
</dbReference>
<evidence type="ECO:0000313" key="5">
    <source>
        <dbReference type="Proteomes" id="UP000594759"/>
    </source>
</evidence>
<dbReference type="Pfam" id="PF00722">
    <property type="entry name" value="Glyco_hydro_16"/>
    <property type="match status" value="1"/>
</dbReference>
<keyword evidence="2" id="KW-0732">Signal</keyword>
<proteinExistence type="inferred from homology"/>
<organism evidence="4 5">
    <name type="scientific">Pedobacter endophyticus</name>
    <dbReference type="NCBI Taxonomy" id="2789740"/>
    <lineage>
        <taxon>Bacteria</taxon>
        <taxon>Pseudomonadati</taxon>
        <taxon>Bacteroidota</taxon>
        <taxon>Sphingobacteriia</taxon>
        <taxon>Sphingobacteriales</taxon>
        <taxon>Sphingobacteriaceae</taxon>
        <taxon>Pedobacter</taxon>
    </lineage>
</organism>
<dbReference type="CDD" id="cd08023">
    <property type="entry name" value="GH16_laminarinase_like"/>
    <property type="match status" value="1"/>
</dbReference>
<feature type="domain" description="GH16" evidence="3">
    <location>
        <begin position="5"/>
        <end position="269"/>
    </location>
</feature>
<name>A0A7S9L146_9SPHI</name>
<evidence type="ECO:0000259" key="3">
    <source>
        <dbReference type="PROSITE" id="PS51762"/>
    </source>
</evidence>
<evidence type="ECO:0000256" key="2">
    <source>
        <dbReference type="SAM" id="SignalP"/>
    </source>
</evidence>
<evidence type="ECO:0000313" key="4">
    <source>
        <dbReference type="EMBL" id="QPH40569.1"/>
    </source>
</evidence>
<dbReference type="InterPro" id="IPR013320">
    <property type="entry name" value="ConA-like_dom_sf"/>
</dbReference>